<dbReference type="EMBL" id="JACHCB010000018">
    <property type="protein sequence ID" value="MBB6112371.1"/>
    <property type="molecule type" value="Genomic_DNA"/>
</dbReference>
<dbReference type="SMART" id="SM00712">
    <property type="entry name" value="PUR"/>
    <property type="match status" value="1"/>
</dbReference>
<evidence type="ECO:0000256" key="2">
    <source>
        <dbReference type="ARBA" id="ARBA00023125"/>
    </source>
</evidence>
<accession>A0A841J7E2</accession>
<evidence type="ECO:0000313" key="5">
    <source>
        <dbReference type="Proteomes" id="UP000541583"/>
    </source>
</evidence>
<name>A0A841J7E2_9SPHI</name>
<evidence type="ECO:0000313" key="6">
    <source>
        <dbReference type="Proteomes" id="UP000548326"/>
    </source>
</evidence>
<proteinExistence type="inferred from homology"/>
<comment type="caution">
    <text evidence="4">The sequence shown here is derived from an EMBL/GenBank/DDBJ whole genome shotgun (WGS) entry which is preliminary data.</text>
</comment>
<reference evidence="5 6" key="1">
    <citation type="submission" date="2020-08" db="EMBL/GenBank/DDBJ databases">
        <title>Genomic Encyclopedia of Type Strains, Phase IV (KMG-V): Genome sequencing to study the core and pangenomes of soil and plant-associated prokaryotes.</title>
        <authorList>
            <person name="Whitman W."/>
        </authorList>
    </citation>
    <scope>NUCLEOTIDE SEQUENCE [LARGE SCALE GENOMIC DNA]</scope>
    <source>
        <strain evidence="3 5">ANJLi2</strain>
        <strain evidence="4 6">MP601</strain>
    </source>
</reference>
<sequence length="136" mass="15934">MNKILALSNFDLYLCQPKLITGIFIMGDFDNREREEVFSKKVRAGKRTYFFDVKATRSNDYYVTITESKKRLEDGVFIKHKIFLYKEDFEKFAEGLKETVEYIKANQEVVEKRYEYSEGSEVAKAAGADDDFSFDI</sequence>
<evidence type="ECO:0000256" key="1">
    <source>
        <dbReference type="ARBA" id="ARBA00009251"/>
    </source>
</evidence>
<dbReference type="InterPro" id="IPR006628">
    <property type="entry name" value="PUR-bd_fam"/>
</dbReference>
<comment type="similarity">
    <text evidence="1">Belongs to the PUR DNA-binding protein family.</text>
</comment>
<organism evidence="4 6">
    <name type="scientific">Mucilaginibacter lappiensis</name>
    <dbReference type="NCBI Taxonomy" id="354630"/>
    <lineage>
        <taxon>Bacteria</taxon>
        <taxon>Pseudomonadati</taxon>
        <taxon>Bacteroidota</taxon>
        <taxon>Sphingobacteriia</taxon>
        <taxon>Sphingobacteriales</taxon>
        <taxon>Sphingobacteriaceae</taxon>
        <taxon>Mucilaginibacter</taxon>
    </lineage>
</organism>
<keyword evidence="5" id="KW-1185">Reference proteome</keyword>
<evidence type="ECO:0008006" key="7">
    <source>
        <dbReference type="Google" id="ProtNLM"/>
    </source>
</evidence>
<dbReference type="Proteomes" id="UP000548326">
    <property type="component" value="Unassembled WGS sequence"/>
</dbReference>
<dbReference type="Gene3D" id="3.10.450.700">
    <property type="match status" value="1"/>
</dbReference>
<dbReference type="EMBL" id="JACHCA010000003">
    <property type="protein sequence ID" value="MBB6127109.1"/>
    <property type="molecule type" value="Genomic_DNA"/>
</dbReference>
<dbReference type="Proteomes" id="UP000541583">
    <property type="component" value="Unassembled WGS sequence"/>
</dbReference>
<dbReference type="GO" id="GO:0000977">
    <property type="term" value="F:RNA polymerase II transcription regulatory region sequence-specific DNA binding"/>
    <property type="evidence" value="ECO:0007669"/>
    <property type="project" value="InterPro"/>
</dbReference>
<gene>
    <name evidence="4" type="ORF">HDF22_001215</name>
    <name evidence="3" type="ORF">HDF23_005146</name>
</gene>
<evidence type="ECO:0000313" key="4">
    <source>
        <dbReference type="EMBL" id="MBB6127109.1"/>
    </source>
</evidence>
<dbReference type="AlphaFoldDB" id="A0A841J7E2"/>
<protein>
    <recommendedName>
        <fullName evidence="7">DUF3276 family protein</fullName>
    </recommendedName>
</protein>
<keyword evidence="2" id="KW-0238">DNA-binding</keyword>
<dbReference type="Pfam" id="PF11680">
    <property type="entry name" value="DUF3276"/>
    <property type="match status" value="1"/>
</dbReference>
<dbReference type="GO" id="GO:0032422">
    <property type="term" value="F:purine-rich negative regulatory element binding"/>
    <property type="evidence" value="ECO:0007669"/>
    <property type="project" value="InterPro"/>
</dbReference>
<evidence type="ECO:0000313" key="3">
    <source>
        <dbReference type="EMBL" id="MBB6112371.1"/>
    </source>
</evidence>